<keyword evidence="1" id="KW-0812">Transmembrane</keyword>
<gene>
    <name evidence="3" type="ORF">J8F10_10780</name>
</gene>
<sequence length="311" mass="33101">MRRTRRRGFTLIELLVVIAIIAILIGLLLPAVQKVREAAARMKCQNNLKQLGLAFHNFESAQGGFPCAKQSINGVLSYWGVQLLPYIEQDNVRSLYRFDQKYNHSTNKGVLATPIKIMVCPSAPADRTGQTNSADESGVKYPTAASDYGGHYGPSSLFYVTRANGSAGKGFIPGTAPANTDGVIGSDTNQYVRVTAVLDGTSNSIVLVEAAGRPQFWKAGKLDAATTPTAANCGWAVPNMFVINGFDASGVGDGSCFVNCNNNNGIYAFHPSAANVLFADGSVRSINQSIRPEVIAALLTREGGEVVSGDY</sequence>
<dbReference type="InterPro" id="IPR045584">
    <property type="entry name" value="Pilin-like"/>
</dbReference>
<organism evidence="3 4">
    <name type="scientific">Gemmata palustris</name>
    <dbReference type="NCBI Taxonomy" id="2822762"/>
    <lineage>
        <taxon>Bacteria</taxon>
        <taxon>Pseudomonadati</taxon>
        <taxon>Planctomycetota</taxon>
        <taxon>Planctomycetia</taxon>
        <taxon>Gemmatales</taxon>
        <taxon>Gemmataceae</taxon>
        <taxon>Gemmata</taxon>
    </lineage>
</organism>
<dbReference type="NCBIfam" id="TIGR02532">
    <property type="entry name" value="IV_pilin_GFxxxE"/>
    <property type="match status" value="1"/>
</dbReference>
<dbReference type="RefSeq" id="WP_210653827.1">
    <property type="nucleotide sequence ID" value="NZ_JAGKQQ010000001.1"/>
</dbReference>
<dbReference type="SUPFAM" id="SSF54523">
    <property type="entry name" value="Pili subunits"/>
    <property type="match status" value="1"/>
</dbReference>
<name>A0ABS5BQP6_9BACT</name>
<keyword evidence="1" id="KW-1133">Transmembrane helix</keyword>
<dbReference type="Gene3D" id="3.30.700.10">
    <property type="entry name" value="Glycoprotein, Type 4 Pilin"/>
    <property type="match status" value="1"/>
</dbReference>
<evidence type="ECO:0000313" key="4">
    <source>
        <dbReference type="Proteomes" id="UP000676565"/>
    </source>
</evidence>
<comment type="caution">
    <text evidence="3">The sequence shown here is derived from an EMBL/GenBank/DDBJ whole genome shotgun (WGS) entry which is preliminary data.</text>
</comment>
<evidence type="ECO:0000256" key="1">
    <source>
        <dbReference type="SAM" id="Phobius"/>
    </source>
</evidence>
<keyword evidence="4" id="KW-1185">Reference proteome</keyword>
<proteinExistence type="predicted"/>
<dbReference type="Pfam" id="PF07963">
    <property type="entry name" value="N_methyl"/>
    <property type="match status" value="1"/>
</dbReference>
<accession>A0ABS5BQP6</accession>
<dbReference type="InterPro" id="IPR027558">
    <property type="entry name" value="Pre_pil_HX9DG_C"/>
</dbReference>
<evidence type="ECO:0000259" key="2">
    <source>
        <dbReference type="Pfam" id="PF07596"/>
    </source>
</evidence>
<dbReference type="InterPro" id="IPR012902">
    <property type="entry name" value="N_methyl_site"/>
</dbReference>
<dbReference type="Pfam" id="PF07596">
    <property type="entry name" value="SBP_bac_10"/>
    <property type="match status" value="1"/>
</dbReference>
<dbReference type="Proteomes" id="UP000676565">
    <property type="component" value="Unassembled WGS sequence"/>
</dbReference>
<dbReference type="PROSITE" id="PS00409">
    <property type="entry name" value="PROKAR_NTER_METHYL"/>
    <property type="match status" value="1"/>
</dbReference>
<keyword evidence="1" id="KW-0472">Membrane</keyword>
<dbReference type="InterPro" id="IPR011453">
    <property type="entry name" value="DUF1559"/>
</dbReference>
<evidence type="ECO:0000313" key="3">
    <source>
        <dbReference type="EMBL" id="MBP3955767.1"/>
    </source>
</evidence>
<dbReference type="PANTHER" id="PTHR30093">
    <property type="entry name" value="GENERAL SECRETION PATHWAY PROTEIN G"/>
    <property type="match status" value="1"/>
</dbReference>
<protein>
    <submittedName>
        <fullName evidence="3">DUF1559 domain-containing protein</fullName>
    </submittedName>
</protein>
<dbReference type="PANTHER" id="PTHR30093:SF2">
    <property type="entry name" value="TYPE II SECRETION SYSTEM PROTEIN H"/>
    <property type="match status" value="1"/>
</dbReference>
<reference evidence="3 4" key="1">
    <citation type="submission" date="2021-04" db="EMBL/GenBank/DDBJ databases">
        <authorList>
            <person name="Ivanova A."/>
        </authorList>
    </citation>
    <scope>NUCLEOTIDE SEQUENCE [LARGE SCALE GENOMIC DNA]</scope>
    <source>
        <strain evidence="3 4">G18</strain>
    </source>
</reference>
<feature type="domain" description="DUF1559" evidence="2">
    <location>
        <begin position="33"/>
        <end position="292"/>
    </location>
</feature>
<dbReference type="EMBL" id="JAGKQQ010000001">
    <property type="protein sequence ID" value="MBP3955767.1"/>
    <property type="molecule type" value="Genomic_DNA"/>
</dbReference>
<dbReference type="NCBIfam" id="TIGR04294">
    <property type="entry name" value="pre_pil_HX9DG"/>
    <property type="match status" value="1"/>
</dbReference>
<feature type="transmembrane region" description="Helical" evidence="1">
    <location>
        <begin position="12"/>
        <end position="32"/>
    </location>
</feature>